<gene>
    <name evidence="1" type="ORF">TEMA_23670</name>
</gene>
<sequence>METKIIDGKEYTKVGIKELSINGEKSKNSFSLNDVNGQGEISFNIQIDYESENNPASFTTDSSDNELK</sequence>
<accession>A0ABY9Q4C0</accession>
<dbReference type="Proteomes" id="UP001235030">
    <property type="component" value="Chromosome"/>
</dbReference>
<dbReference type="RefSeq" id="WP_228104119.1">
    <property type="nucleotide sequence ID" value="NZ_CP101637.1"/>
</dbReference>
<evidence type="ECO:0000313" key="1">
    <source>
        <dbReference type="EMBL" id="WMT82016.1"/>
    </source>
</evidence>
<name>A0ABY9Q4C0_9FIRM</name>
<protein>
    <submittedName>
        <fullName evidence="1">Uncharacterized protein</fullName>
    </submittedName>
</protein>
<proteinExistence type="predicted"/>
<dbReference type="EMBL" id="CP101637">
    <property type="protein sequence ID" value="WMT82016.1"/>
    <property type="molecule type" value="Genomic_DNA"/>
</dbReference>
<organism evidence="1 2">
    <name type="scientific">Terrisporobacter mayombei</name>
    <dbReference type="NCBI Taxonomy" id="1541"/>
    <lineage>
        <taxon>Bacteria</taxon>
        <taxon>Bacillati</taxon>
        <taxon>Bacillota</taxon>
        <taxon>Clostridia</taxon>
        <taxon>Peptostreptococcales</taxon>
        <taxon>Peptostreptococcaceae</taxon>
        <taxon>Terrisporobacter</taxon>
    </lineage>
</organism>
<keyword evidence="2" id="KW-1185">Reference proteome</keyword>
<evidence type="ECO:0000313" key="2">
    <source>
        <dbReference type="Proteomes" id="UP001235030"/>
    </source>
</evidence>
<reference evidence="1 2" key="1">
    <citation type="submission" date="2022-07" db="EMBL/GenBank/DDBJ databases">
        <title>Genome sequence of Terrisporobacter mayombei DSM6539.</title>
        <authorList>
            <person name="Boeer T."/>
            <person name="Bengelsdorf F.R."/>
            <person name="Daniel R."/>
            <person name="Poehlein A."/>
        </authorList>
    </citation>
    <scope>NUCLEOTIDE SEQUENCE [LARGE SCALE GENOMIC DNA]</scope>
    <source>
        <strain evidence="1 2">DSM 6539</strain>
    </source>
</reference>